<organism evidence="3 5">
    <name type="scientific">Hyaloperonospora brassicae</name>
    <name type="common">Brassica downy mildew</name>
    <name type="synonym">Peronospora brassicae</name>
    <dbReference type="NCBI Taxonomy" id="162125"/>
    <lineage>
        <taxon>Eukaryota</taxon>
        <taxon>Sar</taxon>
        <taxon>Stramenopiles</taxon>
        <taxon>Oomycota</taxon>
        <taxon>Peronosporomycetes</taxon>
        <taxon>Peronosporales</taxon>
        <taxon>Peronosporaceae</taxon>
        <taxon>Hyaloperonospora</taxon>
    </lineage>
</organism>
<feature type="chain" id="PRO_5044713907" description="RxLR effector candidate protein" evidence="1">
    <location>
        <begin position="24"/>
        <end position="114"/>
    </location>
</feature>
<sequence>MIKRSIFTALLLVLLGVATCAFASTESANELEQLPSGVDLVGDQEPIADTTPESSTEEFIGRRARFFRHRFRFPFGGGFRYGWRYPLGYWNTIGRPIYGPRCVFGRPFGGFFYC</sequence>
<evidence type="ECO:0000313" key="2">
    <source>
        <dbReference type="EMBL" id="CAI5727591.1"/>
    </source>
</evidence>
<evidence type="ECO:0000313" key="3">
    <source>
        <dbReference type="EMBL" id="CAI5727595.1"/>
    </source>
</evidence>
<evidence type="ECO:0000256" key="1">
    <source>
        <dbReference type="SAM" id="SignalP"/>
    </source>
</evidence>
<comment type="caution">
    <text evidence="3">The sequence shown here is derived from an EMBL/GenBank/DDBJ whole genome shotgun (WGS) entry which is preliminary data.</text>
</comment>
<dbReference type="EMBL" id="CANTFL010000765">
    <property type="protein sequence ID" value="CAI5727595.1"/>
    <property type="molecule type" value="Genomic_DNA"/>
</dbReference>
<gene>
    <name evidence="2" type="ORF">HBR001_LOCUS4125</name>
    <name evidence="3" type="ORF">HBR001_LOCUS4126</name>
    <name evidence="4" type="ORF">HBR001_LOCUS4128</name>
</gene>
<evidence type="ECO:0000313" key="5">
    <source>
        <dbReference type="Proteomes" id="UP001162031"/>
    </source>
</evidence>
<keyword evidence="5" id="KW-1185">Reference proteome</keyword>
<evidence type="ECO:0000313" key="4">
    <source>
        <dbReference type="EMBL" id="CAI5727603.1"/>
    </source>
</evidence>
<dbReference type="EMBL" id="CANTFL010000765">
    <property type="protein sequence ID" value="CAI5727591.1"/>
    <property type="molecule type" value="Genomic_DNA"/>
</dbReference>
<protein>
    <recommendedName>
        <fullName evidence="6">RxLR effector candidate protein</fullName>
    </recommendedName>
</protein>
<dbReference type="EMBL" id="CANTFL010000765">
    <property type="protein sequence ID" value="CAI5727603.1"/>
    <property type="molecule type" value="Genomic_DNA"/>
</dbReference>
<name>A0AAV0TW26_HYABA</name>
<accession>A0AAV0TW26</accession>
<feature type="signal peptide" evidence="1">
    <location>
        <begin position="1"/>
        <end position="23"/>
    </location>
</feature>
<proteinExistence type="predicted"/>
<reference evidence="3" key="1">
    <citation type="submission" date="2022-12" db="EMBL/GenBank/DDBJ databases">
        <authorList>
            <person name="Webb A."/>
        </authorList>
    </citation>
    <scope>NUCLEOTIDE SEQUENCE</scope>
    <source>
        <strain evidence="3">Hp1</strain>
    </source>
</reference>
<keyword evidence="1" id="KW-0732">Signal</keyword>
<dbReference type="Proteomes" id="UP001162031">
    <property type="component" value="Unassembled WGS sequence"/>
</dbReference>
<evidence type="ECO:0008006" key="6">
    <source>
        <dbReference type="Google" id="ProtNLM"/>
    </source>
</evidence>
<dbReference type="AlphaFoldDB" id="A0AAV0TW26"/>